<dbReference type="SUPFAM" id="SSF50978">
    <property type="entry name" value="WD40 repeat-like"/>
    <property type="match status" value="1"/>
</dbReference>
<keyword evidence="7 9" id="KW-0472">Membrane</keyword>
<evidence type="ECO:0000256" key="1">
    <source>
        <dbReference type="ARBA" id="ARBA00007070"/>
    </source>
</evidence>
<dbReference type="InterPro" id="IPR057308">
    <property type="entry name" value="CHCR_PEP5_VPS11"/>
</dbReference>
<keyword evidence="9" id="KW-0808">Transferase</keyword>
<dbReference type="EC" id="2.3.2.27" evidence="9"/>
<evidence type="ECO:0000256" key="9">
    <source>
        <dbReference type="PIRNR" id="PIRNR007860"/>
    </source>
</evidence>
<keyword evidence="2 9" id="KW-0813">Transport</keyword>
<dbReference type="Proteomes" id="UP000182259">
    <property type="component" value="Chromosome I"/>
</dbReference>
<accession>A0A1L0BFU6</accession>
<keyword evidence="3" id="KW-0479">Metal-binding</keyword>
<dbReference type="PROSITE" id="PS50089">
    <property type="entry name" value="ZF_RING_2"/>
    <property type="match status" value="1"/>
</dbReference>
<keyword evidence="9" id="KW-0833">Ubl conjugation pathway</keyword>
<dbReference type="SUPFAM" id="SSF57850">
    <property type="entry name" value="RING/U-box"/>
    <property type="match status" value="1"/>
</dbReference>
<dbReference type="InterPro" id="IPR001841">
    <property type="entry name" value="Znf_RING"/>
</dbReference>
<keyword evidence="4 10" id="KW-0863">Zinc-finger</keyword>
<dbReference type="GO" id="GO:0033263">
    <property type="term" value="C:CORVET complex"/>
    <property type="evidence" value="ECO:0007669"/>
    <property type="project" value="UniProtKB-UniRule"/>
</dbReference>
<dbReference type="CDD" id="cd16688">
    <property type="entry name" value="RING-H2_Vps11"/>
    <property type="match status" value="1"/>
</dbReference>
<gene>
    <name evidence="13" type="ORF">SAMEA4029009_CIC11G00000000119</name>
</gene>
<evidence type="ECO:0000256" key="8">
    <source>
        <dbReference type="ARBA" id="ARBA00029433"/>
    </source>
</evidence>
<dbReference type="GO" id="GO:0000329">
    <property type="term" value="C:fungal-type vacuole membrane"/>
    <property type="evidence" value="ECO:0007669"/>
    <property type="project" value="UniProtKB-UniRule"/>
</dbReference>
<dbReference type="InterPro" id="IPR036322">
    <property type="entry name" value="WD40_repeat_dom_sf"/>
</dbReference>
<dbReference type="Pfam" id="PF17122">
    <property type="entry name" value="zf-C3H2C3"/>
    <property type="match status" value="1"/>
</dbReference>
<dbReference type="GO" id="GO:0030674">
    <property type="term" value="F:protein-macromolecule adaptor activity"/>
    <property type="evidence" value="ECO:0007669"/>
    <property type="project" value="TreeGrafter"/>
</dbReference>
<dbReference type="GO" id="GO:0007032">
    <property type="term" value="P:endosome organization"/>
    <property type="evidence" value="ECO:0007669"/>
    <property type="project" value="TreeGrafter"/>
</dbReference>
<evidence type="ECO:0000256" key="5">
    <source>
        <dbReference type="ARBA" id="ARBA00022833"/>
    </source>
</evidence>
<dbReference type="Pfam" id="PF23341">
    <property type="entry name" value="PEP5_VPS11_N"/>
    <property type="match status" value="1"/>
</dbReference>
<sequence length="997" mass="114040">MSLPSTWRQFQLFDFLPIRDPKFKSDDPLFSDPTLSAITSTQSYVVFAVQNAYIKILSKDNLTLVKQFCAYDLDYRISYMRPLMHSNILVTLAEKQGSPALIKVLDLTKIMQLDDSAIQSDDTMKHKYVTQVSVHNGDNSFPISCFAFNEFLTCIAIGFANGKVILVRGDMLKDRGSKQRVVYESTDPITGIQFNRMEEVLYLTTTSKIMTLLTTGRNQGKPLRILSNTRGADLDCSDLEVKTSRLIVANQDGLNFYNHVSKAQVVNFNVAKRKILRVFKDYLLVVCPLEDSNSGSSSLTRLLVLDLHNMHISFSLTISNLTISHVFASYSDNTIFLLSTDGILYKLHEKPINQQVEIILQRDLFSIAMSLATQYHLDNGTLWRINRLHGDYLYEKLDFDGAISKYIDCLLLLSGKTKNPNLKPEDLDDFVINVITSFKDISKINNITKFLAKLYELNNADSDQVTLLLCCYCKLRMTTELDTFVDELDLERDGTANSSSKLDLSLLNFDLIINLFKESGFYAQVIKLLVKLNRPNLIVELQLNELHQHQQCLDYIKSLPIDELLRILIDYLKDLLKCMPVETTELLINVFTGKYKPDTTFSLIDTEDISKKDLDLDLPQVEKVHMSSYTAFMSYLSGRLGHEVEQDTSETIEEPTYLPPRPSLVFPCFLYHPGEFVIFLEACIETFDKYQGNINDKKVLLMTLFELYLTQSAEHPEEKSDWLAKAGDLLRKHPDLLNKSKVLLISHIYKFKEGEIFATDNLGNFNEGMFRAAQVAGDVQGALLITKRHGDQKPLLFKLMLKFLVSSEVVYKQATPKIFRFLLDKIKENKVCSPLEIIKILSSNDFATVGILKDYLIDFVGETNKDISNNKKLLQSYENESTKNTLMLTELTHNAFVMRNNKCSNCEMRLEFPLIHFKCKHSYHQRCLNENTYIPGVADSKPKCPLCINELQALENLRESQIRTSYDYDVFKMNLDESQDRFKVISDYLGKGVMEDA</sequence>
<comment type="catalytic activity">
    <reaction evidence="9">
        <text>S-ubiquitinyl-[E2 ubiquitin-conjugating enzyme]-L-cysteine + [acceptor protein]-L-lysine = [E2 ubiquitin-conjugating enzyme]-L-cysteine + N(6)-ubiquitinyl-[acceptor protein]-L-lysine.</text>
        <dbReference type="EC" id="2.3.2.27"/>
    </reaction>
</comment>
<dbReference type="Pfam" id="PF23356">
    <property type="entry name" value="TPR_PEP5_VPS11"/>
    <property type="match status" value="1"/>
</dbReference>
<dbReference type="InterPro" id="IPR013083">
    <property type="entry name" value="Znf_RING/FYVE/PHD"/>
</dbReference>
<dbReference type="GO" id="GO:0007033">
    <property type="term" value="P:vacuole organization"/>
    <property type="evidence" value="ECO:0007669"/>
    <property type="project" value="TreeGrafter"/>
</dbReference>
<dbReference type="PANTHER" id="PTHR23323">
    <property type="entry name" value="VACUOLAR PROTEIN SORTING-ASSOCIATED PROTEIN"/>
    <property type="match status" value="1"/>
</dbReference>
<dbReference type="PROSITE" id="PS50236">
    <property type="entry name" value="CHCR"/>
    <property type="match status" value="1"/>
</dbReference>
<dbReference type="PANTHER" id="PTHR23323:SF24">
    <property type="entry name" value="VACUOLAR PROTEIN SORTING-ASSOCIATED PROTEIN 11 HOMOLOG"/>
    <property type="match status" value="1"/>
</dbReference>
<dbReference type="InterPro" id="IPR000547">
    <property type="entry name" value="Clathrin_H-chain/VPS_repeat"/>
</dbReference>
<evidence type="ECO:0000313" key="14">
    <source>
        <dbReference type="Proteomes" id="UP000182259"/>
    </source>
</evidence>
<dbReference type="Pfam" id="PF12451">
    <property type="entry name" value="VPS11_C"/>
    <property type="match status" value="1"/>
</dbReference>
<dbReference type="EMBL" id="LT635764">
    <property type="protein sequence ID" value="SGZ50471.1"/>
    <property type="molecule type" value="Genomic_DNA"/>
</dbReference>
<evidence type="ECO:0000256" key="4">
    <source>
        <dbReference type="ARBA" id="ARBA00022771"/>
    </source>
</evidence>
<dbReference type="InterPro" id="IPR016528">
    <property type="entry name" value="VPS11"/>
</dbReference>
<dbReference type="Gene3D" id="3.30.40.10">
    <property type="entry name" value="Zinc/RING finger domain, C3HC4 (zinc finger)"/>
    <property type="match status" value="1"/>
</dbReference>
<evidence type="ECO:0000256" key="2">
    <source>
        <dbReference type="ARBA" id="ARBA00022448"/>
    </source>
</evidence>
<protein>
    <recommendedName>
        <fullName evidence="9">E3 ubiquitin-protein ligase PEP5</fullName>
        <ecNumber evidence="9">2.3.2.27</ecNumber>
    </recommendedName>
</protein>
<comment type="subunit">
    <text evidence="9">Component of the homotypic vacuole fusion and vacuole protein sorting (HOPS) complex. Component of the class C core vacuole/endosome tethering (CORVET) complex.</text>
</comment>
<dbReference type="GO" id="GO:0030897">
    <property type="term" value="C:HOPS complex"/>
    <property type="evidence" value="ECO:0007669"/>
    <property type="project" value="UniProtKB-UniRule"/>
</dbReference>
<dbReference type="AlphaFoldDB" id="A0A1L0BFU6"/>
<evidence type="ECO:0000256" key="7">
    <source>
        <dbReference type="ARBA" id="ARBA00023136"/>
    </source>
</evidence>
<evidence type="ECO:0000313" key="13">
    <source>
        <dbReference type="EMBL" id="SGZ50471.1"/>
    </source>
</evidence>
<dbReference type="GO" id="GO:0008270">
    <property type="term" value="F:zinc ion binding"/>
    <property type="evidence" value="ECO:0007669"/>
    <property type="project" value="UniProtKB-KW"/>
</dbReference>
<name>A0A1L0BFU6_9ASCO</name>
<dbReference type="InterPro" id="IPR024763">
    <property type="entry name" value="VPS11_C"/>
</dbReference>
<reference evidence="13 14" key="1">
    <citation type="submission" date="2016-10" db="EMBL/GenBank/DDBJ databases">
        <authorList>
            <person name="de Groot N.N."/>
        </authorList>
    </citation>
    <scope>NUCLEOTIDE SEQUENCE [LARGE SCALE GENOMIC DNA]</scope>
    <source>
        <strain evidence="13 14">PYCC 4715</strain>
    </source>
</reference>
<dbReference type="GO" id="GO:0006886">
    <property type="term" value="P:intracellular protein transport"/>
    <property type="evidence" value="ECO:0007669"/>
    <property type="project" value="UniProtKB-UniRule"/>
</dbReference>
<evidence type="ECO:0000256" key="10">
    <source>
        <dbReference type="PROSITE-ProRule" id="PRU00175"/>
    </source>
</evidence>
<evidence type="ECO:0000259" key="12">
    <source>
        <dbReference type="PROSITE" id="PS50089"/>
    </source>
</evidence>
<dbReference type="InterPro" id="IPR057307">
    <property type="entry name" value="PEP5_VPS11_N"/>
</dbReference>
<dbReference type="GO" id="GO:0006904">
    <property type="term" value="P:vesicle docking involved in exocytosis"/>
    <property type="evidence" value="ECO:0007669"/>
    <property type="project" value="TreeGrafter"/>
</dbReference>
<keyword evidence="9" id="KW-0926">Vacuole</keyword>
<dbReference type="GO" id="GO:0061630">
    <property type="term" value="F:ubiquitin protein ligase activity"/>
    <property type="evidence" value="ECO:0007669"/>
    <property type="project" value="UniProtKB-EC"/>
</dbReference>
<feature type="domain" description="RING-type" evidence="12">
    <location>
        <begin position="903"/>
        <end position="947"/>
    </location>
</feature>
<keyword evidence="6 9" id="KW-0653">Protein transport</keyword>
<evidence type="ECO:0000256" key="3">
    <source>
        <dbReference type="ARBA" id="ARBA00022723"/>
    </source>
</evidence>
<evidence type="ECO:0000256" key="6">
    <source>
        <dbReference type="ARBA" id="ARBA00022927"/>
    </source>
</evidence>
<comment type="subcellular location">
    <subcellularLocation>
        <location evidence="8">Endomembrane system</location>
        <topology evidence="8">Peripheral membrane protein</topology>
        <orientation evidence="8">Cytoplasmic side</orientation>
    </subcellularLocation>
    <subcellularLocation>
        <location evidence="9">Vacuole membrane</location>
        <topology evidence="9">Peripheral membrane protein</topology>
        <orientation evidence="9">Cytoplasmic side</orientation>
    </subcellularLocation>
</comment>
<evidence type="ECO:0000256" key="11">
    <source>
        <dbReference type="PROSITE-ProRule" id="PRU01006"/>
    </source>
</evidence>
<keyword evidence="5" id="KW-0862">Zinc</keyword>
<feature type="repeat" description="CHCR" evidence="11">
    <location>
        <begin position="419"/>
        <end position="584"/>
    </location>
</feature>
<comment type="similarity">
    <text evidence="1 9">Belongs to the VPS11 family.</text>
</comment>
<organism evidence="13 14">
    <name type="scientific">Sungouiella intermedia</name>
    <dbReference type="NCBI Taxonomy" id="45354"/>
    <lineage>
        <taxon>Eukaryota</taxon>
        <taxon>Fungi</taxon>
        <taxon>Dikarya</taxon>
        <taxon>Ascomycota</taxon>
        <taxon>Saccharomycotina</taxon>
        <taxon>Pichiomycetes</taxon>
        <taxon>Metschnikowiaceae</taxon>
        <taxon>Sungouiella</taxon>
    </lineage>
</organism>
<dbReference type="GO" id="GO:0048284">
    <property type="term" value="P:organelle fusion"/>
    <property type="evidence" value="ECO:0007669"/>
    <property type="project" value="TreeGrafter"/>
</dbReference>
<proteinExistence type="inferred from homology"/>
<dbReference type="PIRSF" id="PIRSF007860">
    <property type="entry name" value="VPS11"/>
    <property type="match status" value="1"/>
</dbReference>